<protein>
    <submittedName>
        <fullName evidence="2">Uncharacterized protein</fullName>
    </submittedName>
</protein>
<dbReference type="RefSeq" id="WP_377491809.1">
    <property type="nucleotide sequence ID" value="NZ_JBHUOX010000042.1"/>
</dbReference>
<comment type="caution">
    <text evidence="2">The sequence shown here is derived from an EMBL/GenBank/DDBJ whole genome shotgun (WGS) entry which is preliminary data.</text>
</comment>
<accession>A0ABW6C2W9</accession>
<keyword evidence="3" id="KW-1185">Reference proteome</keyword>
<name>A0ABW6C2W9_9BACT</name>
<feature type="region of interest" description="Disordered" evidence="1">
    <location>
        <begin position="1"/>
        <end position="36"/>
    </location>
</feature>
<sequence length="49" mass="6116">MQPRILHKAPKEKEEEKREKEPLIQEQKERAEKARRNYNRFFQENTGYL</sequence>
<dbReference type="EMBL" id="JBHUOX010000042">
    <property type="protein sequence ID" value="MFD3003771.1"/>
    <property type="molecule type" value="Genomic_DNA"/>
</dbReference>
<gene>
    <name evidence="2" type="ORF">ACFS7Z_25670</name>
</gene>
<evidence type="ECO:0000256" key="1">
    <source>
        <dbReference type="SAM" id="MobiDB-lite"/>
    </source>
</evidence>
<evidence type="ECO:0000313" key="3">
    <source>
        <dbReference type="Proteomes" id="UP001597641"/>
    </source>
</evidence>
<organism evidence="2 3">
    <name type="scientific">Pontibacter toksunensis</name>
    <dbReference type="NCBI Taxonomy" id="1332631"/>
    <lineage>
        <taxon>Bacteria</taxon>
        <taxon>Pseudomonadati</taxon>
        <taxon>Bacteroidota</taxon>
        <taxon>Cytophagia</taxon>
        <taxon>Cytophagales</taxon>
        <taxon>Hymenobacteraceae</taxon>
        <taxon>Pontibacter</taxon>
    </lineage>
</organism>
<feature type="compositionally biased region" description="Basic and acidic residues" evidence="1">
    <location>
        <begin position="9"/>
        <end position="35"/>
    </location>
</feature>
<dbReference type="Proteomes" id="UP001597641">
    <property type="component" value="Unassembled WGS sequence"/>
</dbReference>
<proteinExistence type="predicted"/>
<reference evidence="3" key="1">
    <citation type="journal article" date="2019" name="Int. J. Syst. Evol. Microbiol.">
        <title>The Global Catalogue of Microorganisms (GCM) 10K type strain sequencing project: providing services to taxonomists for standard genome sequencing and annotation.</title>
        <authorList>
            <consortium name="The Broad Institute Genomics Platform"/>
            <consortium name="The Broad Institute Genome Sequencing Center for Infectious Disease"/>
            <person name="Wu L."/>
            <person name="Ma J."/>
        </authorList>
    </citation>
    <scope>NUCLEOTIDE SEQUENCE [LARGE SCALE GENOMIC DNA]</scope>
    <source>
        <strain evidence="3">KCTC 23984</strain>
    </source>
</reference>
<evidence type="ECO:0000313" key="2">
    <source>
        <dbReference type="EMBL" id="MFD3003771.1"/>
    </source>
</evidence>